<dbReference type="AlphaFoldDB" id="A0A2A2LVC8"/>
<dbReference type="PANTHER" id="PTHR24248:SF125">
    <property type="entry name" value="DOPAMINE D2-LIKE RECEPTOR"/>
    <property type="match status" value="1"/>
</dbReference>
<dbReference type="CDD" id="cd22249">
    <property type="entry name" value="UDM1_RNF168_RNF169-like"/>
    <property type="match status" value="1"/>
</dbReference>
<evidence type="ECO:0000256" key="4">
    <source>
        <dbReference type="ARBA" id="ARBA00022989"/>
    </source>
</evidence>
<evidence type="ECO:0000256" key="6">
    <source>
        <dbReference type="ARBA" id="ARBA00023136"/>
    </source>
</evidence>
<sequence>MKTNLSNLGVAKPLVTWRIEDVFLLTLNLLVVAGNILVIFAVLADKKLRNVTTNKFIASLAVSDLLIGIVVMPLSLHSKLHSNEWTLGFTWCQFHLVTGVFSTTASIVHLVAISLDRYFAIMFPTEYQRHSVSTSTLPYLLMIWFIAFFLSSALFMEPQSDDPRICWIDNPQYIVLSSFLSFFLPGAIVVYLYVKIFRKLRTHQLYMFGAQPQRNQDKRRSLPRVIIEEVRSRRGSRLSQTGSQGSPTRRSSGGSKERSPSQPDIHTVTRMPQRWRSPTICAETLAHDRYAAAKKRISIIPDPPSIDVSISLGSVAQMNEEHEQNKLREREILLNGGQIRKRSREEEEVRKLSEERRIKIAEKRRMSTSEAPNGVPIMIAFQKAYNEVRAGRRRSMPDYEIAYHFPSRLDTVDDMETTPGEEAESATLLPEEGSKKPSSASSMAETIIAVEKMPLKSLPKDDSHDDSVSTDASQKPLIAQPHVTHYTKHKKSHLHSFIQPPTFLLVPAMMDVISTPPLTPNRPVHENDENRADTSNDTLLKVPRIYDCPSPCSVPSNSSYSSYTSASGSSDTFRRISMNSYGSSLTDNTDSTFEIDSRRSSAWSTIRAAVLERAACGPNITIEAASGGSPKKSSTAISRGKLRRIAGQVTRAIRRKRRESLAIRRESRATRVVAAILLAFLICWIPYFCVTVMRGIMKGFGASITRDLHLRLFIATSWLGYAHSCFNPIIYMCLNKNFRNHMKRLVRKSRE</sequence>
<organism evidence="14 15">
    <name type="scientific">Diploscapter pachys</name>
    <dbReference type="NCBI Taxonomy" id="2018661"/>
    <lineage>
        <taxon>Eukaryota</taxon>
        <taxon>Metazoa</taxon>
        <taxon>Ecdysozoa</taxon>
        <taxon>Nematoda</taxon>
        <taxon>Chromadorea</taxon>
        <taxon>Rhabditida</taxon>
        <taxon>Rhabditina</taxon>
        <taxon>Rhabditomorpha</taxon>
        <taxon>Rhabditoidea</taxon>
        <taxon>Rhabditidae</taxon>
        <taxon>Diploscapter</taxon>
    </lineage>
</organism>
<reference evidence="14 15" key="1">
    <citation type="journal article" date="2017" name="Curr. Biol.">
        <title>Genome architecture and evolution of a unichromosomal asexual nematode.</title>
        <authorList>
            <person name="Fradin H."/>
            <person name="Zegar C."/>
            <person name="Gutwein M."/>
            <person name="Lucas J."/>
            <person name="Kovtun M."/>
            <person name="Corcoran D."/>
            <person name="Baugh L.R."/>
            <person name="Kiontke K."/>
            <person name="Gunsalus K."/>
            <person name="Fitch D.H."/>
            <person name="Piano F."/>
        </authorList>
    </citation>
    <scope>NUCLEOTIDE SEQUENCE [LARGE SCALE GENOMIC DNA]</scope>
    <source>
        <strain evidence="14">PF1309</strain>
    </source>
</reference>
<keyword evidence="8 10" id="KW-0675">Receptor</keyword>
<evidence type="ECO:0000256" key="5">
    <source>
        <dbReference type="ARBA" id="ARBA00023040"/>
    </source>
</evidence>
<dbReference type="PRINTS" id="PR00237">
    <property type="entry name" value="GPCRRHODOPSN"/>
</dbReference>
<evidence type="ECO:0000313" key="14">
    <source>
        <dbReference type="EMBL" id="PAV90171.1"/>
    </source>
</evidence>
<dbReference type="GO" id="GO:0004930">
    <property type="term" value="F:G protein-coupled receptor activity"/>
    <property type="evidence" value="ECO:0007669"/>
    <property type="project" value="UniProtKB-KW"/>
</dbReference>
<keyword evidence="9 10" id="KW-0807">Transducer</keyword>
<feature type="compositionally biased region" description="Basic and acidic residues" evidence="11">
    <location>
        <begin position="458"/>
        <end position="467"/>
    </location>
</feature>
<evidence type="ECO:0000256" key="1">
    <source>
        <dbReference type="ARBA" id="ARBA00004651"/>
    </source>
</evidence>
<feature type="transmembrane region" description="Helical" evidence="12">
    <location>
        <begin position="174"/>
        <end position="194"/>
    </location>
</feature>
<proteinExistence type="inferred from homology"/>
<dbReference type="Pfam" id="PF00001">
    <property type="entry name" value="7tm_1"/>
    <property type="match status" value="2"/>
</dbReference>
<dbReference type="OrthoDB" id="5951059at2759"/>
<evidence type="ECO:0000256" key="2">
    <source>
        <dbReference type="ARBA" id="ARBA00022475"/>
    </source>
</evidence>
<accession>A0A2A2LVC8</accession>
<evidence type="ECO:0000256" key="9">
    <source>
        <dbReference type="ARBA" id="ARBA00023224"/>
    </source>
</evidence>
<dbReference type="STRING" id="2018661.A0A2A2LVC8"/>
<dbReference type="SMART" id="SM01381">
    <property type="entry name" value="7TM_GPCR_Srsx"/>
    <property type="match status" value="1"/>
</dbReference>
<dbReference type="SUPFAM" id="SSF81321">
    <property type="entry name" value="Family A G protein-coupled receptor-like"/>
    <property type="match status" value="2"/>
</dbReference>
<keyword evidence="5 10" id="KW-0297">G-protein coupled receptor</keyword>
<dbReference type="PANTHER" id="PTHR24248">
    <property type="entry name" value="ADRENERGIC RECEPTOR-RELATED G-PROTEIN COUPLED RECEPTOR"/>
    <property type="match status" value="1"/>
</dbReference>
<evidence type="ECO:0000256" key="3">
    <source>
        <dbReference type="ARBA" id="ARBA00022692"/>
    </source>
</evidence>
<feature type="region of interest" description="Disordered" evidence="11">
    <location>
        <begin position="413"/>
        <end position="443"/>
    </location>
</feature>
<feature type="region of interest" description="Disordered" evidence="11">
    <location>
        <begin position="453"/>
        <end position="472"/>
    </location>
</feature>
<evidence type="ECO:0000256" key="8">
    <source>
        <dbReference type="ARBA" id="ARBA00023170"/>
    </source>
</evidence>
<keyword evidence="3 10" id="KW-0812">Transmembrane</keyword>
<evidence type="ECO:0000259" key="13">
    <source>
        <dbReference type="PROSITE" id="PS50262"/>
    </source>
</evidence>
<evidence type="ECO:0000256" key="11">
    <source>
        <dbReference type="SAM" id="MobiDB-lite"/>
    </source>
</evidence>
<keyword evidence="7" id="KW-1015">Disulfide bond</keyword>
<feature type="transmembrane region" description="Helical" evidence="12">
    <location>
        <begin position="56"/>
        <end position="76"/>
    </location>
</feature>
<gene>
    <name evidence="14" type="ORF">WR25_02621</name>
</gene>
<dbReference type="PROSITE" id="PS00237">
    <property type="entry name" value="G_PROTEIN_RECEP_F1_1"/>
    <property type="match status" value="1"/>
</dbReference>
<protein>
    <recommendedName>
        <fullName evidence="13">G-protein coupled receptors family 1 profile domain-containing protein</fullName>
    </recommendedName>
</protein>
<dbReference type="Gene3D" id="1.20.1070.10">
    <property type="entry name" value="Rhodopsin 7-helix transmembrane proteins"/>
    <property type="match status" value="2"/>
</dbReference>
<feature type="transmembrane region" description="Helical" evidence="12">
    <location>
        <begin position="96"/>
        <end position="115"/>
    </location>
</feature>
<dbReference type="PROSITE" id="PS50262">
    <property type="entry name" value="G_PROTEIN_RECEP_F1_2"/>
    <property type="match status" value="1"/>
</dbReference>
<evidence type="ECO:0000256" key="7">
    <source>
        <dbReference type="ARBA" id="ARBA00023157"/>
    </source>
</evidence>
<keyword evidence="2" id="KW-1003">Cell membrane</keyword>
<dbReference type="InterPro" id="IPR000276">
    <property type="entry name" value="GPCR_Rhodpsn"/>
</dbReference>
<dbReference type="CDD" id="cd14967">
    <property type="entry name" value="7tmA_amine_R-like"/>
    <property type="match status" value="1"/>
</dbReference>
<dbReference type="InterPro" id="IPR017452">
    <property type="entry name" value="GPCR_Rhodpsn_7TM"/>
</dbReference>
<feature type="region of interest" description="Disordered" evidence="11">
    <location>
        <begin position="232"/>
        <end position="273"/>
    </location>
</feature>
<feature type="transmembrane region" description="Helical" evidence="12">
    <location>
        <begin position="672"/>
        <end position="693"/>
    </location>
</feature>
<feature type="compositionally biased region" description="Polar residues" evidence="11">
    <location>
        <begin position="237"/>
        <end position="264"/>
    </location>
</feature>
<comment type="caution">
    <text evidence="14">The sequence shown here is derived from an EMBL/GenBank/DDBJ whole genome shotgun (WGS) entry which is preliminary data.</text>
</comment>
<keyword evidence="6 12" id="KW-0472">Membrane</keyword>
<keyword evidence="15" id="KW-1185">Reference proteome</keyword>
<feature type="compositionally biased region" description="Acidic residues" evidence="11">
    <location>
        <begin position="413"/>
        <end position="424"/>
    </location>
</feature>
<dbReference type="GO" id="GO:0005886">
    <property type="term" value="C:plasma membrane"/>
    <property type="evidence" value="ECO:0007669"/>
    <property type="project" value="UniProtKB-SubCell"/>
</dbReference>
<evidence type="ECO:0000256" key="12">
    <source>
        <dbReference type="SAM" id="Phobius"/>
    </source>
</evidence>
<keyword evidence="4 12" id="KW-1133">Transmembrane helix</keyword>
<feature type="transmembrane region" description="Helical" evidence="12">
    <location>
        <begin position="136"/>
        <end position="154"/>
    </location>
</feature>
<feature type="domain" description="G-protein coupled receptors family 1 profile" evidence="13">
    <location>
        <begin position="34"/>
        <end position="731"/>
    </location>
</feature>
<comment type="similarity">
    <text evidence="10">Belongs to the G-protein coupled receptor 1 family.</text>
</comment>
<dbReference type="EMBL" id="LIAE01006395">
    <property type="protein sequence ID" value="PAV90171.1"/>
    <property type="molecule type" value="Genomic_DNA"/>
</dbReference>
<comment type="subcellular location">
    <subcellularLocation>
        <location evidence="1">Cell membrane</location>
        <topology evidence="1">Multi-pass membrane protein</topology>
    </subcellularLocation>
</comment>
<dbReference type="Proteomes" id="UP000218231">
    <property type="component" value="Unassembled WGS sequence"/>
</dbReference>
<name>A0A2A2LVC8_9BILA</name>
<evidence type="ECO:0000256" key="10">
    <source>
        <dbReference type="RuleBase" id="RU000688"/>
    </source>
</evidence>
<feature type="transmembrane region" description="Helical" evidence="12">
    <location>
        <begin position="713"/>
        <end position="734"/>
    </location>
</feature>
<feature type="transmembrane region" description="Helical" evidence="12">
    <location>
        <begin position="22"/>
        <end position="44"/>
    </location>
</feature>
<evidence type="ECO:0000313" key="15">
    <source>
        <dbReference type="Proteomes" id="UP000218231"/>
    </source>
</evidence>